<dbReference type="Pfam" id="PF13460">
    <property type="entry name" value="NAD_binding_10"/>
    <property type="match status" value="1"/>
</dbReference>
<gene>
    <name evidence="2" type="ORF">GCM10008967_33440</name>
</gene>
<protein>
    <submittedName>
        <fullName evidence="2">Oxidoreductase</fullName>
    </submittedName>
</protein>
<reference evidence="2 3" key="1">
    <citation type="journal article" date="2019" name="Int. J. Syst. Evol. Microbiol.">
        <title>The Global Catalogue of Microorganisms (GCM) 10K type strain sequencing project: providing services to taxonomists for standard genome sequencing and annotation.</title>
        <authorList>
            <consortium name="The Broad Institute Genomics Platform"/>
            <consortium name="The Broad Institute Genome Sequencing Center for Infectious Disease"/>
            <person name="Wu L."/>
            <person name="Ma J."/>
        </authorList>
    </citation>
    <scope>NUCLEOTIDE SEQUENCE [LARGE SCALE GENOMIC DNA]</scope>
    <source>
        <strain evidence="2 3">JCM 9731</strain>
    </source>
</reference>
<dbReference type="SUPFAM" id="SSF51735">
    <property type="entry name" value="NAD(P)-binding Rossmann-fold domains"/>
    <property type="match status" value="1"/>
</dbReference>
<dbReference type="PANTHER" id="PTHR14097">
    <property type="entry name" value="OXIDOREDUCTASE HTATIP2"/>
    <property type="match status" value="1"/>
</dbReference>
<dbReference type="EMBL" id="BAAADJ010000058">
    <property type="protein sequence ID" value="GAA0340391.1"/>
    <property type="molecule type" value="Genomic_DNA"/>
</dbReference>
<evidence type="ECO:0000259" key="1">
    <source>
        <dbReference type="Pfam" id="PF13460"/>
    </source>
</evidence>
<dbReference type="InterPro" id="IPR016040">
    <property type="entry name" value="NAD(P)-bd_dom"/>
</dbReference>
<keyword evidence="3" id="KW-1185">Reference proteome</keyword>
<sequence>MERRSALVVGATGLIGKELVKLLLEDTSYDFVEVWVRKPIEIQHSKLHQKIINFDELSVQAINRTYHDVFCCLGTTIKKAKTKEQFKKVDLEYPVELAKLVKQHGVEHYLVISAIGADASSSIFYNQVKGKLEGTLQSLNLPRLSIFRPSILMGNREEFRLGERLGISVVSFLKFALVGKLKRYRGIYGKEVAKGMVVTALSEATSPVWIYESEEIQQLANREEL</sequence>
<feature type="domain" description="NAD(P)-binding" evidence="1">
    <location>
        <begin position="10"/>
        <end position="121"/>
    </location>
</feature>
<dbReference type="RefSeq" id="WP_343801490.1">
    <property type="nucleotide sequence ID" value="NZ_BAAADJ010000058.1"/>
</dbReference>
<evidence type="ECO:0000313" key="3">
    <source>
        <dbReference type="Proteomes" id="UP001500782"/>
    </source>
</evidence>
<name>A0ABN0WL81_9BACI</name>
<dbReference type="InterPro" id="IPR036291">
    <property type="entry name" value="NAD(P)-bd_dom_sf"/>
</dbReference>
<dbReference type="Proteomes" id="UP001500782">
    <property type="component" value="Unassembled WGS sequence"/>
</dbReference>
<dbReference type="PANTHER" id="PTHR14097:SF7">
    <property type="entry name" value="OXIDOREDUCTASE HTATIP2"/>
    <property type="match status" value="1"/>
</dbReference>
<proteinExistence type="predicted"/>
<organism evidence="2 3">
    <name type="scientific">Bacillus carboniphilus</name>
    <dbReference type="NCBI Taxonomy" id="86663"/>
    <lineage>
        <taxon>Bacteria</taxon>
        <taxon>Bacillati</taxon>
        <taxon>Bacillota</taxon>
        <taxon>Bacilli</taxon>
        <taxon>Bacillales</taxon>
        <taxon>Bacillaceae</taxon>
        <taxon>Bacillus</taxon>
    </lineage>
</organism>
<comment type="caution">
    <text evidence="2">The sequence shown here is derived from an EMBL/GenBank/DDBJ whole genome shotgun (WGS) entry which is preliminary data.</text>
</comment>
<evidence type="ECO:0000313" key="2">
    <source>
        <dbReference type="EMBL" id="GAA0340391.1"/>
    </source>
</evidence>
<accession>A0ABN0WL81</accession>
<dbReference type="CDD" id="cd05250">
    <property type="entry name" value="CC3_like_SDR_a"/>
    <property type="match status" value="1"/>
</dbReference>
<dbReference type="Gene3D" id="3.40.50.720">
    <property type="entry name" value="NAD(P)-binding Rossmann-like Domain"/>
    <property type="match status" value="1"/>
</dbReference>